<sequence>MPSAKKKAQKSRQSASPVAPSPKAPSHDEFDRESLSVALGMASKCYPALIGESGFLGRVAGLAAESSGCNVWMSQASMVAKGIKPASLVSVSLPSSSVQISLGIPLRCFLDEYAAKMGIDLSRGTMNEVGDYFAIATIYPSCKISNDEVQLSLDLSYTMGCPDTGRAVFLFPTGSWESKSSENSTGKLHSCRANNVFRLCSELYLELASMSGVTMNKAAIYKKSSREVTPAKDRNIASPRSPIHQFEIPGTSSLQSTTSTAEDPTTGCHDKTGSVADPNDIVRLLKDETCRNYLQVWAKSCLLSRYLLRGNLVVVPTTPKNSIYRVSLSKEIVELGASPGINWNDSLSPETSGSRQDVTDALLVTSGTQIIMSLCPNIISPVPSEGLNSLPQSSSKCMDNTDLSSISLGGLDVEYCALKSIISSAFQKIGISRFGFRPVKGVLIHGPSGTGKTSLAQLCAQDTGVNLFSVNGAEIVSSYYGESERALRDVFYSASRSAPAMVLIDELDALVPARTDGGEELSLRLVATLLYLMDGITRNDGIVVIATTNRLDSIEPALRRPGRFDRELEIGVPSTKQRLDILREILSNMEHSLLEAQIEELAATTPGFVGADLAGLCNQAALVCLRRYKKWRRSLEVCPSGLKHSPEGSAMSQSKTVIVSESVVAVENGKSDGLNSSLEENFNLKITFEDFEKARLEVRPSAMREIMLEVPKVRWDDVGGQKDTKAQLKEVVEWPQKNPEAFERTGTRPSRGVLMFGPPGCSKTLMARAVASEAGQNFLAVKGPELFSKWVGESEKAVRSIFAKASANAPSIIFFDEIDGLAATRGQDGEGLSVSDRVISQLLVELDGLHQREHVTVIAATNRPDKIDPALLRPGRFDKKLYVGPPDVVDRQEIFGICLRKIPFSSDVSIEELARLTDGCTGADISFICREAALAAMEEDVDASEVSMRHFKTAIGLSQPLDVRFYAELSNSFERLAVNEVS</sequence>
<organism evidence="1 2">
    <name type="scientific">Melastoma candidum</name>
    <dbReference type="NCBI Taxonomy" id="119954"/>
    <lineage>
        <taxon>Eukaryota</taxon>
        <taxon>Viridiplantae</taxon>
        <taxon>Streptophyta</taxon>
        <taxon>Embryophyta</taxon>
        <taxon>Tracheophyta</taxon>
        <taxon>Spermatophyta</taxon>
        <taxon>Magnoliopsida</taxon>
        <taxon>eudicotyledons</taxon>
        <taxon>Gunneridae</taxon>
        <taxon>Pentapetalae</taxon>
        <taxon>rosids</taxon>
        <taxon>malvids</taxon>
        <taxon>Myrtales</taxon>
        <taxon>Melastomataceae</taxon>
        <taxon>Melastomatoideae</taxon>
        <taxon>Melastomateae</taxon>
        <taxon>Melastoma</taxon>
    </lineage>
</organism>
<evidence type="ECO:0000313" key="1">
    <source>
        <dbReference type="EMBL" id="KAI4378436.1"/>
    </source>
</evidence>
<evidence type="ECO:0000313" key="2">
    <source>
        <dbReference type="Proteomes" id="UP001057402"/>
    </source>
</evidence>
<comment type="caution">
    <text evidence="1">The sequence shown here is derived from an EMBL/GenBank/DDBJ whole genome shotgun (WGS) entry which is preliminary data.</text>
</comment>
<protein>
    <submittedName>
        <fullName evidence="1">Uncharacterized protein</fullName>
    </submittedName>
</protein>
<name>A0ACB9RGY9_9MYRT</name>
<accession>A0ACB9RGY9</accession>
<dbReference type="Proteomes" id="UP001057402">
    <property type="component" value="Chromosome 4"/>
</dbReference>
<reference evidence="2" key="1">
    <citation type="journal article" date="2023" name="Front. Plant Sci.">
        <title>Chromosomal-level genome assembly of Melastoma candidum provides insights into trichome evolution.</title>
        <authorList>
            <person name="Zhong Y."/>
            <person name="Wu W."/>
            <person name="Sun C."/>
            <person name="Zou P."/>
            <person name="Liu Y."/>
            <person name="Dai S."/>
            <person name="Zhou R."/>
        </authorList>
    </citation>
    <scope>NUCLEOTIDE SEQUENCE [LARGE SCALE GENOMIC DNA]</scope>
</reference>
<proteinExistence type="predicted"/>
<keyword evidence="2" id="KW-1185">Reference proteome</keyword>
<gene>
    <name evidence="1" type="ORF">MLD38_015916</name>
</gene>
<dbReference type="EMBL" id="CM042883">
    <property type="protein sequence ID" value="KAI4378436.1"/>
    <property type="molecule type" value="Genomic_DNA"/>
</dbReference>